<gene>
    <name evidence="3" type="ORF">D6810_00140</name>
</gene>
<evidence type="ECO:0000313" key="4">
    <source>
        <dbReference type="Proteomes" id="UP000269410"/>
    </source>
</evidence>
<evidence type="ECO:0008006" key="5">
    <source>
        <dbReference type="Google" id="ProtNLM"/>
    </source>
</evidence>
<sequence>MKVKIYIFLAAVLSMPIRISFTAFADELYKGFEISPAYTSVTISPIKKAMSTFNIINHNESNVKVSLSVFEYKDEKILEDSELSKIISILSPKEFELNTGQKKEVKFEVIRPEYLPDGTYEFLVIANLSTANENKSSISQLLAHRVKVSSSLDGKLNPTIKVSSFTIENQLQVQDHNKAIIEIENLSDFEAKPIGYFQLIDKTNTIIHKQIWNSPIIPLKPKEKVTIKFDINLKDHLNSFGPIESEFLLVETLSNSSSISKRTFFFVPAAYIITFAFVSVAILGTYRFYVRYIKKSNIKKIKIGNVKSKIN</sequence>
<evidence type="ECO:0000256" key="2">
    <source>
        <dbReference type="SAM" id="SignalP"/>
    </source>
</evidence>
<dbReference type="Proteomes" id="UP000269410">
    <property type="component" value="Unassembled WGS sequence"/>
</dbReference>
<name>A0A3M0Z6J0_9BACT</name>
<feature type="transmembrane region" description="Helical" evidence="1">
    <location>
        <begin position="264"/>
        <end position="290"/>
    </location>
</feature>
<comment type="caution">
    <text evidence="3">The sequence shown here is derived from an EMBL/GenBank/DDBJ whole genome shotgun (WGS) entry which is preliminary data.</text>
</comment>
<dbReference type="AlphaFoldDB" id="A0A3M0Z6J0"/>
<feature type="chain" id="PRO_5018187679" description="DUF916 domain-containing protein" evidence="2">
    <location>
        <begin position="26"/>
        <end position="311"/>
    </location>
</feature>
<dbReference type="EMBL" id="RFKV01000004">
    <property type="protein sequence ID" value="RMD77748.1"/>
    <property type="molecule type" value="Genomic_DNA"/>
</dbReference>
<keyword evidence="1" id="KW-1133">Transmembrane helix</keyword>
<evidence type="ECO:0000313" key="3">
    <source>
        <dbReference type="EMBL" id="RMD77748.1"/>
    </source>
</evidence>
<keyword evidence="1" id="KW-0472">Membrane</keyword>
<organism evidence="3 4">
    <name type="scientific">Candidatus Dojkabacteria bacterium</name>
    <dbReference type="NCBI Taxonomy" id="2099670"/>
    <lineage>
        <taxon>Bacteria</taxon>
        <taxon>Candidatus Dojkabacteria</taxon>
    </lineage>
</organism>
<accession>A0A3M0Z6J0</accession>
<keyword evidence="1" id="KW-0812">Transmembrane</keyword>
<keyword evidence="2" id="KW-0732">Signal</keyword>
<feature type="signal peptide" evidence="2">
    <location>
        <begin position="1"/>
        <end position="25"/>
    </location>
</feature>
<evidence type="ECO:0000256" key="1">
    <source>
        <dbReference type="SAM" id="Phobius"/>
    </source>
</evidence>
<protein>
    <recommendedName>
        <fullName evidence="5">DUF916 domain-containing protein</fullName>
    </recommendedName>
</protein>
<reference evidence="3 4" key="1">
    <citation type="submission" date="2018-10" db="EMBL/GenBank/DDBJ databases">
        <title>Thermophilic Lithotrophy and Phototrophy in an Intertidal, Iron-rich, Geothermal Spring.</title>
        <authorList>
            <person name="Ward L.M."/>
            <person name="Idei A."/>
            <person name="Nakagawa M."/>
            <person name="Ueno Y."/>
            <person name="Fischer W."/>
            <person name="Mcglynn S.E."/>
        </authorList>
    </citation>
    <scope>NUCLEOTIDE SEQUENCE [LARGE SCALE GENOMIC DNA]</scope>
    <source>
        <strain evidence="3">J137</strain>
    </source>
</reference>
<proteinExistence type="predicted"/>